<reference evidence="1 2" key="1">
    <citation type="submission" date="2015-02" db="EMBL/GenBank/DDBJ databases">
        <authorList>
            <person name="Chooi Y.-H."/>
        </authorList>
    </citation>
    <scope>NUCLEOTIDE SEQUENCE [LARGE SCALE GENOMIC DNA]</scope>
    <source>
        <strain evidence="1">E3</strain>
    </source>
</reference>
<protein>
    <recommendedName>
        <fullName evidence="3">DDE-1 domain-containing protein</fullName>
    </recommendedName>
</protein>
<evidence type="ECO:0000313" key="1">
    <source>
        <dbReference type="EMBL" id="CEO98379.1"/>
    </source>
</evidence>
<dbReference type="AlphaFoldDB" id="A0A0G4ITA6"/>
<dbReference type="STRING" id="37360.A0A0G4ITA6"/>
<gene>
    <name evidence="1" type="ORF">PBRA_006493</name>
</gene>
<dbReference type="EMBL" id="CDSF01000084">
    <property type="protein sequence ID" value="CEO98379.1"/>
    <property type="molecule type" value="Genomic_DNA"/>
</dbReference>
<evidence type="ECO:0000313" key="2">
    <source>
        <dbReference type="Proteomes" id="UP000039324"/>
    </source>
</evidence>
<evidence type="ECO:0008006" key="3">
    <source>
        <dbReference type="Google" id="ProtNLM"/>
    </source>
</evidence>
<accession>A0A0G4ITA6</accession>
<proteinExistence type="predicted"/>
<dbReference type="Proteomes" id="UP000039324">
    <property type="component" value="Unassembled WGS sequence"/>
</dbReference>
<organism evidence="1 2">
    <name type="scientific">Plasmodiophora brassicae</name>
    <name type="common">Clubroot disease agent</name>
    <dbReference type="NCBI Taxonomy" id="37360"/>
    <lineage>
        <taxon>Eukaryota</taxon>
        <taxon>Sar</taxon>
        <taxon>Rhizaria</taxon>
        <taxon>Endomyxa</taxon>
        <taxon>Phytomyxea</taxon>
        <taxon>Plasmodiophorida</taxon>
        <taxon>Plasmodiophoridae</taxon>
        <taxon>Plasmodiophora</taxon>
    </lineage>
</organism>
<keyword evidence="2" id="KW-1185">Reference proteome</keyword>
<dbReference type="OrthoDB" id="5983378at2759"/>
<sequence>MSQRQTRGIERRLEWEARGKSRIVFVLAKQKWRPFTLCDNLQAHKAPEFVDAMKPLGEIVLFPPNVTDLLQPVDAGAGRMMKYLIASRLDNQMDNDAAFSSKWLAGRFTAPERRILITRWVGEAWEELCQAGYIRKYFEKIAYLGRLVQIPVESRSRVLMITGSSPMSPLSSTSMMSQNPPAATAVTATFLKATTISKTRVRQTRKRPSSRMKPDNPVFVKATMSRFSIPMANRYSPAVLLHRVRPYTGSLCPTATLWSLSNNCTR</sequence>
<name>A0A0G4ITA6_PLABS</name>